<dbReference type="Pfam" id="PF07411">
    <property type="entry name" value="DUF1508"/>
    <property type="match status" value="2"/>
</dbReference>
<proteinExistence type="predicted"/>
<evidence type="ECO:0000313" key="3">
    <source>
        <dbReference type="Proteomes" id="UP000198943"/>
    </source>
</evidence>
<gene>
    <name evidence="2" type="ORF">SAMN04487864_104122</name>
</gene>
<dbReference type="Proteomes" id="UP000198943">
    <property type="component" value="Unassembled WGS sequence"/>
</dbReference>
<dbReference type="PANTHER" id="PTHR40606">
    <property type="match status" value="1"/>
</dbReference>
<dbReference type="SUPFAM" id="SSF160113">
    <property type="entry name" value="YegP-like"/>
    <property type="match status" value="2"/>
</dbReference>
<dbReference type="Gene3D" id="3.30.160.160">
    <property type="entry name" value="YegP-like"/>
    <property type="match status" value="2"/>
</dbReference>
<dbReference type="InterPro" id="IPR051141">
    <property type="entry name" value="UPF0339_domain"/>
</dbReference>
<dbReference type="EMBL" id="FMYW01000004">
    <property type="protein sequence ID" value="SDC27335.1"/>
    <property type="molecule type" value="Genomic_DNA"/>
</dbReference>
<dbReference type="OrthoDB" id="9802792at2"/>
<organism evidence="2 3">
    <name type="scientific">Succiniclasticum ruminis</name>
    <dbReference type="NCBI Taxonomy" id="40841"/>
    <lineage>
        <taxon>Bacteria</taxon>
        <taxon>Bacillati</taxon>
        <taxon>Bacillota</taxon>
        <taxon>Negativicutes</taxon>
        <taxon>Acidaminococcales</taxon>
        <taxon>Acidaminococcaceae</taxon>
        <taxon>Succiniclasticum</taxon>
    </lineage>
</organism>
<protein>
    <recommendedName>
        <fullName evidence="1">DUF1508 domain-containing protein</fullName>
    </recommendedName>
</protein>
<dbReference type="AlphaFoldDB" id="A0A1G6K9S5"/>
<evidence type="ECO:0000313" key="2">
    <source>
        <dbReference type="EMBL" id="SDC27335.1"/>
    </source>
</evidence>
<feature type="domain" description="DUF1508" evidence="1">
    <location>
        <begin position="13"/>
        <end position="55"/>
    </location>
</feature>
<keyword evidence="3" id="KW-1185">Reference proteome</keyword>
<evidence type="ECO:0000259" key="1">
    <source>
        <dbReference type="Pfam" id="PF07411"/>
    </source>
</evidence>
<sequence length="122" mass="13017">MGKFLVKESKAGLRFNLVANNGEVIAASQVYKSASGCKNGIASVAKNAPVAAIEDQTVEGFKVEKNPKFEVYTDKAGEFRFRLKATNGQIIAVSEGYKAMKSCLNGIASVKKNAADAKIVKE</sequence>
<dbReference type="RefSeq" id="WP_093729814.1">
    <property type="nucleotide sequence ID" value="NZ_FMYW01000004.1"/>
</dbReference>
<feature type="domain" description="DUF1508" evidence="1">
    <location>
        <begin position="74"/>
        <end position="120"/>
    </location>
</feature>
<dbReference type="InterPro" id="IPR010879">
    <property type="entry name" value="DUF1508"/>
</dbReference>
<dbReference type="PANTHER" id="PTHR40606:SF1">
    <property type="entry name" value="UPF0339 PROTEIN YEGP"/>
    <property type="match status" value="1"/>
</dbReference>
<accession>A0A1G6K9S5</accession>
<name>A0A1G6K9S5_9FIRM</name>
<reference evidence="3" key="1">
    <citation type="submission" date="2016-10" db="EMBL/GenBank/DDBJ databases">
        <authorList>
            <person name="Varghese N."/>
            <person name="Submissions S."/>
        </authorList>
    </citation>
    <scope>NUCLEOTIDE SEQUENCE [LARGE SCALE GENOMIC DNA]</scope>
    <source>
        <strain evidence="3">DSM 11005</strain>
    </source>
</reference>
<dbReference type="InterPro" id="IPR036913">
    <property type="entry name" value="YegP-like_sf"/>
</dbReference>